<dbReference type="AlphaFoldDB" id="X6MVG3"/>
<comment type="caution">
    <text evidence="3">The sequence shown here is derived from an EMBL/GenBank/DDBJ whole genome shotgun (WGS) entry which is preliminary data.</text>
</comment>
<dbReference type="InterPro" id="IPR050344">
    <property type="entry name" value="Peptidase_M1_aminopeptidases"/>
</dbReference>
<dbReference type="EMBL" id="ASPP01017277">
    <property type="protein sequence ID" value="ETO17095.1"/>
    <property type="molecule type" value="Genomic_DNA"/>
</dbReference>
<accession>X6MVG3</accession>
<name>X6MVG3_RETFI</name>
<evidence type="ECO:0000259" key="2">
    <source>
        <dbReference type="Pfam" id="PF11838"/>
    </source>
</evidence>
<reference evidence="3 4" key="1">
    <citation type="journal article" date="2013" name="Curr. Biol.">
        <title>The Genome of the Foraminiferan Reticulomyxa filosa.</title>
        <authorList>
            <person name="Glockner G."/>
            <person name="Hulsmann N."/>
            <person name="Schleicher M."/>
            <person name="Noegel A.A."/>
            <person name="Eichinger L."/>
            <person name="Gallinger C."/>
            <person name="Pawlowski J."/>
            <person name="Sierra R."/>
            <person name="Euteneuer U."/>
            <person name="Pillet L."/>
            <person name="Moustafa A."/>
            <person name="Platzer M."/>
            <person name="Groth M."/>
            <person name="Szafranski K."/>
            <person name="Schliwa M."/>
        </authorList>
    </citation>
    <scope>NUCLEOTIDE SEQUENCE [LARGE SCALE GENOMIC DNA]</scope>
</reference>
<dbReference type="Gene3D" id="2.60.40.1910">
    <property type="match status" value="1"/>
</dbReference>
<dbReference type="InterPro" id="IPR024571">
    <property type="entry name" value="ERAP1-like_C_dom"/>
</dbReference>
<organism evidence="3 4">
    <name type="scientific">Reticulomyxa filosa</name>
    <dbReference type="NCBI Taxonomy" id="46433"/>
    <lineage>
        <taxon>Eukaryota</taxon>
        <taxon>Sar</taxon>
        <taxon>Rhizaria</taxon>
        <taxon>Retaria</taxon>
        <taxon>Foraminifera</taxon>
        <taxon>Monothalamids</taxon>
        <taxon>Reticulomyxidae</taxon>
        <taxon>Reticulomyxa</taxon>
    </lineage>
</organism>
<dbReference type="PANTHER" id="PTHR11533">
    <property type="entry name" value="PROTEASE M1 ZINC METALLOPROTEASE"/>
    <property type="match status" value="1"/>
</dbReference>
<feature type="non-terminal residue" evidence="3">
    <location>
        <position position="1"/>
    </location>
</feature>
<evidence type="ECO:0000313" key="4">
    <source>
        <dbReference type="Proteomes" id="UP000023152"/>
    </source>
</evidence>
<dbReference type="Proteomes" id="UP000023152">
    <property type="component" value="Unassembled WGS sequence"/>
</dbReference>
<keyword evidence="4" id="KW-1185">Reference proteome</keyword>
<dbReference type="Pfam" id="PF11838">
    <property type="entry name" value="ERAP1_C"/>
    <property type="match status" value="1"/>
</dbReference>
<gene>
    <name evidence="3" type="ORF">RFI_20238</name>
</gene>
<dbReference type="Gene3D" id="1.25.50.20">
    <property type="match status" value="1"/>
</dbReference>
<proteinExistence type="inferred from homology"/>
<feature type="domain" description="ERAP1-like C-terminal" evidence="2">
    <location>
        <begin position="42"/>
        <end position="291"/>
    </location>
</feature>
<evidence type="ECO:0000313" key="3">
    <source>
        <dbReference type="EMBL" id="ETO17095.1"/>
    </source>
</evidence>
<protein>
    <recommendedName>
        <fullName evidence="2">ERAP1-like C-terminal domain-containing protein</fullName>
    </recommendedName>
</protein>
<evidence type="ECO:0000256" key="1">
    <source>
        <dbReference type="ARBA" id="ARBA00010136"/>
    </source>
</evidence>
<comment type="similarity">
    <text evidence="1">Belongs to the peptidase M1 family.</text>
</comment>
<sequence length="302" mass="34528">NGGNGLWQIPITIETNKHEMDPSLLTNRSAKVALNTTEVSYFLINSNFDNYYRVLYDEESFGMIESEFMNIGQVNQYNILSDRFALVMNNYVDTKKYLFFFKHVLDNSTDQAKAHPEQISYLMWSELIANALAIDDLFCEYGYPNDYLTETSDTKNDSKILTSFRNFTMGYLRTLYDIVGGYNSTVMADNNNVTNLRPQVILALIQMGDSSAIHEGEYLYNTQVLRDNGNNYSLSLLDPNLITCVLSAALATNNEDYYNQITGPLYQSVDSTQQDYVLSSLGALYEDQDLLTKGYIFFFFNK</sequence>